<feature type="compositionally biased region" description="Low complexity" evidence="1">
    <location>
        <begin position="163"/>
        <end position="175"/>
    </location>
</feature>
<dbReference type="EMBL" id="JBHTIF010000003">
    <property type="protein sequence ID" value="MFD0726884.1"/>
    <property type="molecule type" value="Genomic_DNA"/>
</dbReference>
<evidence type="ECO:0000256" key="2">
    <source>
        <dbReference type="SAM" id="Phobius"/>
    </source>
</evidence>
<protein>
    <recommendedName>
        <fullName evidence="5">Transmembrane repetitive protein</fullName>
    </recommendedName>
</protein>
<accession>A0ABW2YEH9</accession>
<dbReference type="RefSeq" id="WP_386825126.1">
    <property type="nucleotide sequence ID" value="NZ_JBHTIF010000003.1"/>
</dbReference>
<feature type="region of interest" description="Disordered" evidence="1">
    <location>
        <begin position="568"/>
        <end position="605"/>
    </location>
</feature>
<feature type="region of interest" description="Disordered" evidence="1">
    <location>
        <begin position="148"/>
        <end position="215"/>
    </location>
</feature>
<evidence type="ECO:0000313" key="4">
    <source>
        <dbReference type="Proteomes" id="UP001597110"/>
    </source>
</evidence>
<comment type="caution">
    <text evidence="3">The sequence shown here is derived from an EMBL/GenBank/DDBJ whole genome shotgun (WGS) entry which is preliminary data.</text>
</comment>
<proteinExistence type="predicted"/>
<reference evidence="4" key="1">
    <citation type="journal article" date="2019" name="Int. J. Syst. Evol. Microbiol.">
        <title>The Global Catalogue of Microorganisms (GCM) 10K type strain sequencing project: providing services to taxonomists for standard genome sequencing and annotation.</title>
        <authorList>
            <consortium name="The Broad Institute Genomics Platform"/>
            <consortium name="The Broad Institute Genome Sequencing Center for Infectious Disease"/>
            <person name="Wu L."/>
            <person name="Ma J."/>
        </authorList>
    </citation>
    <scope>NUCLEOTIDE SEQUENCE [LARGE SCALE GENOMIC DNA]</scope>
    <source>
        <strain evidence="4">CCUG 55585</strain>
    </source>
</reference>
<keyword evidence="2" id="KW-0472">Membrane</keyword>
<feature type="compositionally biased region" description="Polar residues" evidence="1">
    <location>
        <begin position="374"/>
        <end position="389"/>
    </location>
</feature>
<gene>
    <name evidence="3" type="ORF">ACFQ0E_14905</name>
</gene>
<feature type="compositionally biased region" description="Low complexity" evidence="1">
    <location>
        <begin position="456"/>
        <end position="467"/>
    </location>
</feature>
<dbReference type="Proteomes" id="UP001597110">
    <property type="component" value="Unassembled WGS sequence"/>
</dbReference>
<evidence type="ECO:0000256" key="1">
    <source>
        <dbReference type="SAM" id="MobiDB-lite"/>
    </source>
</evidence>
<sequence>MFSAADLIEALSARVRRRFPLQPERAFGEFPPTWRAWFLAIAERPGILRGVPAADYLTILAARTPRQPPRASAELGRWQSYRHLLRQQWHSAPADQRRTRRIGAAVSALMHLCLIPLLLWVGMVHIGDAPPDAEQAGEAVQVEFIGEGTPVDEGGAPAPGQTDAPASAGAGQPAAAGGGQQAAAAPPPPPFVAAAPPDADDTPPQPAPPAEAASAQPLVVTEAAAPDPEFTLPETAVRDIALPSLRPQTPNLSTQVVEVETLSAPVPTPTLRAPTPRPVAPTVPALRTQVVEIDTFQPTVPVPTIQAPAPRTASPKVPTLRTQVTEIEVHSPLSPVPSTGIAQTPSTSPRLRPQELRTAPGEIALKPGVPGGAASNSPTSTPSRAPGNQASTGAAQTPSTTSGSTAAGGRPQAQTAGRTAGTAPSGAGTRPSTRPGAATSTARDDDWGASNRNVPGNASAGNGNTAGLFNSDGSVRLPGGAGDVGGGLPPGTIIEDFEKIDRMGTWLKRPPLDYTPTRFDRFWIPNKTLLEEWVSRGIKKVAIPIPGTTKRIECTVSLLSVGGSCRVMDPNLQDQEATARPPPDVPYKPELREDKDGPSAPPAAP</sequence>
<feature type="compositionally biased region" description="Low complexity" evidence="1">
    <location>
        <begin position="390"/>
        <end position="423"/>
    </location>
</feature>
<evidence type="ECO:0008006" key="5">
    <source>
        <dbReference type="Google" id="ProtNLM"/>
    </source>
</evidence>
<evidence type="ECO:0000313" key="3">
    <source>
        <dbReference type="EMBL" id="MFD0726884.1"/>
    </source>
</evidence>
<feature type="region of interest" description="Disordered" evidence="1">
    <location>
        <begin position="328"/>
        <end position="474"/>
    </location>
</feature>
<name>A0ABW2YEH9_9GAMM</name>
<feature type="compositionally biased region" description="Polar residues" evidence="1">
    <location>
        <begin position="336"/>
        <end position="349"/>
    </location>
</feature>
<keyword evidence="2" id="KW-1133">Transmembrane helix</keyword>
<keyword evidence="4" id="KW-1185">Reference proteome</keyword>
<feature type="transmembrane region" description="Helical" evidence="2">
    <location>
        <begin position="102"/>
        <end position="123"/>
    </location>
</feature>
<organism evidence="3 4">
    <name type="scientific">Lysobacter brunescens</name>
    <dbReference type="NCBI Taxonomy" id="262323"/>
    <lineage>
        <taxon>Bacteria</taxon>
        <taxon>Pseudomonadati</taxon>
        <taxon>Pseudomonadota</taxon>
        <taxon>Gammaproteobacteria</taxon>
        <taxon>Lysobacterales</taxon>
        <taxon>Lysobacteraceae</taxon>
        <taxon>Lysobacter</taxon>
    </lineage>
</organism>
<keyword evidence="2" id="KW-0812">Transmembrane</keyword>
<feature type="compositionally biased region" description="Basic and acidic residues" evidence="1">
    <location>
        <begin position="587"/>
        <end position="597"/>
    </location>
</feature>